<reference evidence="2 3" key="1">
    <citation type="journal article" date="2016" name="Nat. Commun.">
        <title>Thousands of microbial genomes shed light on interconnected biogeochemical processes in an aquifer system.</title>
        <authorList>
            <person name="Anantharaman K."/>
            <person name="Brown C.T."/>
            <person name="Hug L.A."/>
            <person name="Sharon I."/>
            <person name="Castelle C.J."/>
            <person name="Probst A.J."/>
            <person name="Thomas B.C."/>
            <person name="Singh A."/>
            <person name="Wilkins M.J."/>
            <person name="Karaoz U."/>
            <person name="Brodie E.L."/>
            <person name="Williams K.H."/>
            <person name="Hubbard S.S."/>
            <person name="Banfield J.F."/>
        </authorList>
    </citation>
    <scope>NUCLEOTIDE SEQUENCE [LARGE SCALE GENOMIC DNA]</scope>
</reference>
<dbReference type="EMBL" id="MHKK01000022">
    <property type="protein sequence ID" value="OGY89901.1"/>
    <property type="molecule type" value="Genomic_DNA"/>
</dbReference>
<comment type="caution">
    <text evidence="2">The sequence shown here is derived from an EMBL/GenBank/DDBJ whole genome shotgun (WGS) entry which is preliminary data.</text>
</comment>
<accession>A0A1G2BL76</accession>
<evidence type="ECO:0000313" key="2">
    <source>
        <dbReference type="EMBL" id="OGY89901.1"/>
    </source>
</evidence>
<dbReference type="AlphaFoldDB" id="A0A1G2BL76"/>
<name>A0A1G2BL76_9BACT</name>
<gene>
    <name evidence="2" type="ORF">A2677_03615</name>
</gene>
<sequence>MRRFVARHLTALQFLMSACGSASLLFLFSATSTVEVYSVSSISLAFLIAANILLWGDHRLRTVPARPNVR</sequence>
<feature type="transmembrane region" description="Helical" evidence="1">
    <location>
        <begin position="36"/>
        <end position="56"/>
    </location>
</feature>
<dbReference type="Proteomes" id="UP000177817">
    <property type="component" value="Unassembled WGS sequence"/>
</dbReference>
<evidence type="ECO:0000313" key="3">
    <source>
        <dbReference type="Proteomes" id="UP000177817"/>
    </source>
</evidence>
<keyword evidence="1" id="KW-0472">Membrane</keyword>
<protein>
    <submittedName>
        <fullName evidence="2">Uncharacterized protein</fullName>
    </submittedName>
</protein>
<evidence type="ECO:0000256" key="1">
    <source>
        <dbReference type="SAM" id="Phobius"/>
    </source>
</evidence>
<dbReference type="PROSITE" id="PS51257">
    <property type="entry name" value="PROKAR_LIPOPROTEIN"/>
    <property type="match status" value="1"/>
</dbReference>
<keyword evidence="1" id="KW-1133">Transmembrane helix</keyword>
<organism evidence="2 3">
    <name type="scientific">Candidatus Komeilibacteria bacterium RIFCSPHIGHO2_01_FULL_52_14</name>
    <dbReference type="NCBI Taxonomy" id="1798549"/>
    <lineage>
        <taxon>Bacteria</taxon>
        <taxon>Candidatus Komeiliibacteriota</taxon>
    </lineage>
</organism>
<feature type="transmembrane region" description="Helical" evidence="1">
    <location>
        <begin position="12"/>
        <end position="30"/>
    </location>
</feature>
<proteinExistence type="predicted"/>
<keyword evidence="1" id="KW-0812">Transmembrane</keyword>